<feature type="region of interest" description="Disordered" evidence="1">
    <location>
        <begin position="185"/>
        <end position="206"/>
    </location>
</feature>
<evidence type="ECO:0000313" key="2">
    <source>
        <dbReference type="EMBL" id="TGK19404.1"/>
    </source>
</evidence>
<accession>A0A4R9GS65</accession>
<dbReference type="Proteomes" id="UP000297855">
    <property type="component" value="Unassembled WGS sequence"/>
</dbReference>
<reference evidence="2" key="1">
    <citation type="journal article" date="2019" name="PLoS Negl. Trop. Dis.">
        <title>Revisiting the worldwide diversity of Leptospira species in the environment.</title>
        <authorList>
            <person name="Vincent A.T."/>
            <person name="Schiettekatte O."/>
            <person name="Bourhy P."/>
            <person name="Veyrier F.J."/>
            <person name="Picardeau M."/>
        </authorList>
    </citation>
    <scope>NUCLEOTIDE SEQUENCE [LARGE SCALE GENOMIC DNA]</scope>
    <source>
        <strain evidence="2">SCS5</strain>
    </source>
</reference>
<protein>
    <submittedName>
        <fullName evidence="2">Uncharacterized protein</fullName>
    </submittedName>
</protein>
<proteinExistence type="predicted"/>
<dbReference type="OrthoDB" id="323143at2"/>
<sequence length="220" mass="24601">MDLSRLPKGSWNGTFRNHVLLLENFLSPLSSKPEGEICVYLAGLVARRLDETYSNACLSFILEDPSEIDGIVRSHQPYIGQNAPIVTISKINAEFLSFALAVKGDQAWRSLEILAPKKLFSLASVFSYRCGNAALGNIFGIFSTELDLLLNILGAYLRYIEENPDRFPPATLSENVSERFSEEINERNEYKERNPGAEESVPYDAQVEPSRILGGWNLPN</sequence>
<dbReference type="RefSeq" id="WP_135813106.1">
    <property type="nucleotide sequence ID" value="NZ_RQEV01000008.1"/>
</dbReference>
<organism evidence="2 3">
    <name type="scientific">Leptospira fluminis</name>
    <dbReference type="NCBI Taxonomy" id="2484979"/>
    <lineage>
        <taxon>Bacteria</taxon>
        <taxon>Pseudomonadati</taxon>
        <taxon>Spirochaetota</taxon>
        <taxon>Spirochaetia</taxon>
        <taxon>Leptospirales</taxon>
        <taxon>Leptospiraceae</taxon>
        <taxon>Leptospira</taxon>
    </lineage>
</organism>
<evidence type="ECO:0000256" key="1">
    <source>
        <dbReference type="SAM" id="MobiDB-lite"/>
    </source>
</evidence>
<gene>
    <name evidence="2" type="ORF">EHO61_08000</name>
</gene>
<keyword evidence="3" id="KW-1185">Reference proteome</keyword>
<evidence type="ECO:0000313" key="3">
    <source>
        <dbReference type="Proteomes" id="UP000297855"/>
    </source>
</evidence>
<comment type="caution">
    <text evidence="2">The sequence shown here is derived from an EMBL/GenBank/DDBJ whole genome shotgun (WGS) entry which is preliminary data.</text>
</comment>
<dbReference type="EMBL" id="RQEV01000008">
    <property type="protein sequence ID" value="TGK19404.1"/>
    <property type="molecule type" value="Genomic_DNA"/>
</dbReference>
<feature type="compositionally biased region" description="Basic and acidic residues" evidence="1">
    <location>
        <begin position="185"/>
        <end position="196"/>
    </location>
</feature>
<name>A0A4R9GS65_9LEPT</name>
<dbReference type="AlphaFoldDB" id="A0A4R9GS65"/>